<reference evidence="1" key="1">
    <citation type="journal article" date="2003" name="Genome Biol.">
        <title>An integrated gene annotation and transcriptional profiling approach towards the full gene content of the Drosophila genome.</title>
        <authorList>
            <person name="Hild M."/>
            <person name="Beckmann B."/>
            <person name="Haas S.A."/>
            <person name="Koch B."/>
            <person name="Solovyev V."/>
            <person name="Busold C."/>
            <person name="Fellenberg K."/>
            <person name="Boutros M."/>
            <person name="Vingron M."/>
            <person name="Sauer F."/>
            <person name="Hoheisel J.D."/>
            <person name="Paro R."/>
        </authorList>
    </citation>
    <scope>NUCLEOTIDE SEQUENCE</scope>
</reference>
<dbReference type="AlphaFoldDB" id="Q6IIE1"/>
<name>Q6IIE1_DROME</name>
<sequence length="83" mass="9953">MMQQRISGFWQGQLPVYRLKFLITLSLELISSNKRSCQIHVPLPDSKYIQFATRARLEHNSFRKNTNFKKHTKFIVKRRKFIG</sequence>
<proteinExistence type="predicted"/>
<dbReference type="EMBL" id="BK003125">
    <property type="protein sequence ID" value="DAA03325.1"/>
    <property type="molecule type" value="Genomic_DNA"/>
</dbReference>
<organism evidence="1">
    <name type="scientific">Drosophila melanogaster</name>
    <name type="common">Fruit fly</name>
    <dbReference type="NCBI Taxonomy" id="7227"/>
    <lineage>
        <taxon>Eukaryota</taxon>
        <taxon>Metazoa</taxon>
        <taxon>Ecdysozoa</taxon>
        <taxon>Arthropoda</taxon>
        <taxon>Hexapoda</taxon>
        <taxon>Insecta</taxon>
        <taxon>Pterygota</taxon>
        <taxon>Neoptera</taxon>
        <taxon>Endopterygota</taxon>
        <taxon>Diptera</taxon>
        <taxon>Brachycera</taxon>
        <taxon>Muscomorpha</taxon>
        <taxon>Ephydroidea</taxon>
        <taxon>Drosophilidae</taxon>
        <taxon>Drosophila</taxon>
        <taxon>Sophophora</taxon>
    </lineage>
</organism>
<evidence type="ECO:0000313" key="1">
    <source>
        <dbReference type="EMBL" id="DAA03325.1"/>
    </source>
</evidence>
<protein>
    <submittedName>
        <fullName evidence="1">HDC18592</fullName>
    </submittedName>
</protein>
<accession>Q6IIE1</accession>
<gene>
    <name evidence="1" type="ORF">HDC18592</name>
</gene>